<reference evidence="3 4" key="1">
    <citation type="submission" date="2021-06" db="EMBL/GenBank/DDBJ databases">
        <title>A haploid diamondback moth (Plutella xylostella L.) genome assembly resolves 31 chromosomes and identifies a diamide resistance mutation.</title>
        <authorList>
            <person name="Ward C.M."/>
            <person name="Perry K.D."/>
            <person name="Baker G."/>
            <person name="Powis K."/>
            <person name="Heckel D.G."/>
            <person name="Baxter S.W."/>
        </authorList>
    </citation>
    <scope>NUCLEOTIDE SEQUENCE [LARGE SCALE GENOMIC DNA]</scope>
    <source>
        <strain evidence="3 4">LV</strain>
        <tissue evidence="3">Single pupa</tissue>
    </source>
</reference>
<feature type="chain" id="PRO_5047052304" evidence="2">
    <location>
        <begin position="18"/>
        <end position="128"/>
    </location>
</feature>
<feature type="compositionally biased region" description="Gly residues" evidence="1">
    <location>
        <begin position="38"/>
        <end position="67"/>
    </location>
</feature>
<gene>
    <name evidence="3" type="ORF">JYU34_003649</name>
</gene>
<proteinExistence type="predicted"/>
<evidence type="ECO:0000256" key="2">
    <source>
        <dbReference type="SAM" id="SignalP"/>
    </source>
</evidence>
<feature type="region of interest" description="Disordered" evidence="1">
    <location>
        <begin position="27"/>
        <end position="128"/>
    </location>
</feature>
<evidence type="ECO:0000313" key="4">
    <source>
        <dbReference type="Proteomes" id="UP000823941"/>
    </source>
</evidence>
<name>A0ABQ7R0J7_PLUXY</name>
<organism evidence="3 4">
    <name type="scientific">Plutella xylostella</name>
    <name type="common">Diamondback moth</name>
    <name type="synonym">Plutella maculipennis</name>
    <dbReference type="NCBI Taxonomy" id="51655"/>
    <lineage>
        <taxon>Eukaryota</taxon>
        <taxon>Metazoa</taxon>
        <taxon>Ecdysozoa</taxon>
        <taxon>Arthropoda</taxon>
        <taxon>Hexapoda</taxon>
        <taxon>Insecta</taxon>
        <taxon>Pterygota</taxon>
        <taxon>Neoptera</taxon>
        <taxon>Endopterygota</taxon>
        <taxon>Lepidoptera</taxon>
        <taxon>Glossata</taxon>
        <taxon>Ditrysia</taxon>
        <taxon>Yponomeutoidea</taxon>
        <taxon>Plutellidae</taxon>
        <taxon>Plutella</taxon>
    </lineage>
</organism>
<keyword evidence="4" id="KW-1185">Reference proteome</keyword>
<evidence type="ECO:0000256" key="1">
    <source>
        <dbReference type="SAM" id="MobiDB-lite"/>
    </source>
</evidence>
<accession>A0ABQ7R0J7</accession>
<keyword evidence="2" id="KW-0732">Signal</keyword>
<protein>
    <submittedName>
        <fullName evidence="3">Uncharacterized protein</fullName>
    </submittedName>
</protein>
<feature type="compositionally biased region" description="Basic and acidic residues" evidence="1">
    <location>
        <begin position="70"/>
        <end position="93"/>
    </location>
</feature>
<comment type="caution">
    <text evidence="3">The sequence shown here is derived from an EMBL/GenBank/DDBJ whole genome shotgun (WGS) entry which is preliminary data.</text>
</comment>
<evidence type="ECO:0000313" key="3">
    <source>
        <dbReference type="EMBL" id="KAG7310824.1"/>
    </source>
</evidence>
<sequence>MYWIIGILAVVALLGDCAVISENQHRLQRGYNNNNKNGGYGSYGEGSHGQSGYGQGNYGQGSYGQGGYRNSDERDSHNRDGCSDDEDGGRSDSSEVSYGRQGGEHRHTPSSRSLVKTPAAASNQKHRA</sequence>
<dbReference type="EMBL" id="JAHIBW010000005">
    <property type="protein sequence ID" value="KAG7310824.1"/>
    <property type="molecule type" value="Genomic_DNA"/>
</dbReference>
<dbReference type="Proteomes" id="UP000823941">
    <property type="component" value="Chromosome 5"/>
</dbReference>
<feature type="signal peptide" evidence="2">
    <location>
        <begin position="1"/>
        <end position="17"/>
    </location>
</feature>